<dbReference type="EMBL" id="LVHG01000084">
    <property type="protein sequence ID" value="OAK58032.1"/>
    <property type="molecule type" value="Genomic_DNA"/>
</dbReference>
<feature type="transmembrane region" description="Helical" evidence="1">
    <location>
        <begin position="21"/>
        <end position="48"/>
    </location>
</feature>
<protein>
    <recommendedName>
        <fullName evidence="4">CAP-Gly protein</fullName>
    </recommendedName>
</protein>
<evidence type="ECO:0000313" key="3">
    <source>
        <dbReference type="Proteomes" id="UP000077852"/>
    </source>
</evidence>
<evidence type="ECO:0000313" key="2">
    <source>
        <dbReference type="EMBL" id="OAK58032.1"/>
    </source>
</evidence>
<reference evidence="2 3" key="1">
    <citation type="submission" date="2016-03" db="EMBL/GenBank/DDBJ databases">
        <title>Genome sequence of Variovorax paradoxus KB5.</title>
        <authorList>
            <person name="Jeong H."/>
            <person name="Hong C.E."/>
            <person name="Jo S.H."/>
            <person name="Park J.M."/>
        </authorList>
    </citation>
    <scope>NUCLEOTIDE SEQUENCE [LARGE SCALE GENOMIC DNA]</scope>
    <source>
        <strain evidence="2 3">KB5</strain>
    </source>
</reference>
<dbReference type="AlphaFoldDB" id="A0AA91I839"/>
<evidence type="ECO:0008006" key="4">
    <source>
        <dbReference type="Google" id="ProtNLM"/>
    </source>
</evidence>
<keyword evidence="1" id="KW-0812">Transmembrane</keyword>
<dbReference type="Proteomes" id="UP000077852">
    <property type="component" value="Unassembled WGS sequence"/>
</dbReference>
<dbReference type="RefSeq" id="WP_081271007.1">
    <property type="nucleotide sequence ID" value="NZ_LVHG01000084.1"/>
</dbReference>
<evidence type="ECO:0000256" key="1">
    <source>
        <dbReference type="SAM" id="Phobius"/>
    </source>
</evidence>
<feature type="transmembrane region" description="Helical" evidence="1">
    <location>
        <begin position="68"/>
        <end position="88"/>
    </location>
</feature>
<proteinExistence type="predicted"/>
<feature type="transmembrane region" description="Helical" evidence="1">
    <location>
        <begin position="100"/>
        <end position="125"/>
    </location>
</feature>
<organism evidence="2 3">
    <name type="scientific">Variovorax paradoxus</name>
    <dbReference type="NCBI Taxonomy" id="34073"/>
    <lineage>
        <taxon>Bacteria</taxon>
        <taxon>Pseudomonadati</taxon>
        <taxon>Pseudomonadota</taxon>
        <taxon>Betaproteobacteria</taxon>
        <taxon>Burkholderiales</taxon>
        <taxon>Comamonadaceae</taxon>
        <taxon>Variovorax</taxon>
    </lineage>
</organism>
<feature type="transmembrane region" description="Helical" evidence="1">
    <location>
        <begin position="298"/>
        <end position="320"/>
    </location>
</feature>
<keyword evidence="1" id="KW-1133">Transmembrane helix</keyword>
<comment type="caution">
    <text evidence="2">The sequence shown here is derived from an EMBL/GenBank/DDBJ whole genome shotgun (WGS) entry which is preliminary data.</text>
</comment>
<accession>A0AA91I839</accession>
<keyword evidence="1" id="KW-0472">Membrane</keyword>
<sequence length="326" mass="33116">MTTTTATVLLPHSAEVYRGRVSWGAVFVGLFLALATYLFLGVLGTAVGTGSIDALRERNPLAGFGMGTGLWVGASTLIALAVGAFFAGRSAPGKGILHGVLCWAVTTLVTVYALSTLAGGVIGAASGVASTGLSLAGQGVAAAAPTLASGVKDQLQKNGISFDMSDARAQLETLLRQTGKPALDPDKLKADARAAASDGKATAADAATAPQTSADDLAAFFDRLRQKAQPGLDAADKDALVNIIAARTGKSRAEAQQIADNYEQSFNQAVAKYDAFKQQAEQKAREAGDAAAKGVSHAAWAGVIALLLGVLVSGGAGFLGRRSVRD</sequence>
<gene>
    <name evidence="2" type="ORF">A3K87_03190</name>
</gene>
<name>A0AA91I839_VARPD</name>